<proteinExistence type="predicted"/>
<evidence type="ECO:0000256" key="6">
    <source>
        <dbReference type="ARBA" id="ARBA00022777"/>
    </source>
</evidence>
<accession>A0A433JQL2</accession>
<dbReference type="GO" id="GO:0016301">
    <property type="term" value="F:kinase activity"/>
    <property type="evidence" value="ECO:0007669"/>
    <property type="project" value="UniProtKB-KW"/>
</dbReference>
<name>A0A433JQL2_9MICO</name>
<evidence type="ECO:0000256" key="2">
    <source>
        <dbReference type="ARBA" id="ARBA00022553"/>
    </source>
</evidence>
<dbReference type="EMBL" id="RZGZ01000003">
    <property type="protein sequence ID" value="RUQ98901.1"/>
    <property type="molecule type" value="Genomic_DNA"/>
</dbReference>
<dbReference type="InterPro" id="IPR003501">
    <property type="entry name" value="PTS_EIIB_2/3"/>
</dbReference>
<feature type="domain" description="PTS EIIB type-3" evidence="8">
    <location>
        <begin position="1"/>
        <end position="120"/>
    </location>
</feature>
<sequence length="120" mass="11767">MEILVVCGAGASSTFVALRLRRAAAARGLDITARAGSIELMGSALAESASSDSASALSGPTGVDLVLVGPHLASRLEDIRAAALAADARVRVALLPESAVGSLDGDLALQTALDAAGVGS</sequence>
<dbReference type="Pfam" id="PF02302">
    <property type="entry name" value="PTS_IIB"/>
    <property type="match status" value="1"/>
</dbReference>
<gene>
    <name evidence="9" type="ORF">ELQ94_11225</name>
</gene>
<dbReference type="AlphaFoldDB" id="A0A433JQL2"/>
<keyword evidence="1" id="KW-0813">Transport</keyword>
<keyword evidence="10" id="KW-1185">Reference proteome</keyword>
<keyword evidence="3" id="KW-0762">Sugar transport</keyword>
<evidence type="ECO:0000256" key="3">
    <source>
        <dbReference type="ARBA" id="ARBA00022597"/>
    </source>
</evidence>
<dbReference type="GO" id="GO:0009401">
    <property type="term" value="P:phosphoenolpyruvate-dependent sugar phosphotransferase system"/>
    <property type="evidence" value="ECO:0007669"/>
    <property type="project" value="UniProtKB-KW"/>
</dbReference>
<dbReference type="RefSeq" id="WP_127050385.1">
    <property type="nucleotide sequence ID" value="NZ_RZGZ01000003.1"/>
</dbReference>
<keyword evidence="6" id="KW-0418">Kinase</keyword>
<dbReference type="PROSITE" id="PS51100">
    <property type="entry name" value="PTS_EIIB_TYPE_3"/>
    <property type="match status" value="1"/>
</dbReference>
<comment type="caution">
    <text evidence="9">The sequence shown here is derived from an EMBL/GenBank/DDBJ whole genome shotgun (WGS) entry which is preliminary data.</text>
</comment>
<dbReference type="Gene3D" id="3.40.50.2300">
    <property type="match status" value="1"/>
</dbReference>
<evidence type="ECO:0000313" key="9">
    <source>
        <dbReference type="EMBL" id="RUQ98901.1"/>
    </source>
</evidence>
<evidence type="ECO:0000313" key="10">
    <source>
        <dbReference type="Proteomes" id="UP000274909"/>
    </source>
</evidence>
<dbReference type="InterPro" id="IPR036095">
    <property type="entry name" value="PTS_EIIB-like_sf"/>
</dbReference>
<keyword evidence="2" id="KW-0597">Phosphoprotein</keyword>
<evidence type="ECO:0000256" key="4">
    <source>
        <dbReference type="ARBA" id="ARBA00022679"/>
    </source>
</evidence>
<evidence type="ECO:0000256" key="5">
    <source>
        <dbReference type="ARBA" id="ARBA00022683"/>
    </source>
</evidence>
<evidence type="ECO:0000259" key="8">
    <source>
        <dbReference type="PROSITE" id="PS51100"/>
    </source>
</evidence>
<dbReference type="InterPro" id="IPR013012">
    <property type="entry name" value="PTS_EIIB_3"/>
</dbReference>
<dbReference type="SUPFAM" id="SSF52794">
    <property type="entry name" value="PTS system IIB component-like"/>
    <property type="match status" value="1"/>
</dbReference>
<organism evidence="9 10">
    <name type="scientific">Labedella endophytica</name>
    <dbReference type="NCBI Taxonomy" id="1523160"/>
    <lineage>
        <taxon>Bacteria</taxon>
        <taxon>Bacillati</taxon>
        <taxon>Actinomycetota</taxon>
        <taxon>Actinomycetes</taxon>
        <taxon>Micrococcales</taxon>
        <taxon>Microbacteriaceae</taxon>
        <taxon>Labedella</taxon>
    </lineage>
</organism>
<evidence type="ECO:0000256" key="1">
    <source>
        <dbReference type="ARBA" id="ARBA00022448"/>
    </source>
</evidence>
<keyword evidence="5" id="KW-0598">Phosphotransferase system</keyword>
<reference evidence="9 10" key="1">
    <citation type="submission" date="2018-12" db="EMBL/GenBank/DDBJ databases">
        <authorList>
            <person name="Li F."/>
        </authorList>
    </citation>
    <scope>NUCLEOTIDE SEQUENCE [LARGE SCALE GENOMIC DNA]</scope>
    <source>
        <strain evidence="9 10">EGI 6500705</strain>
    </source>
</reference>
<dbReference type="Proteomes" id="UP000274909">
    <property type="component" value="Unassembled WGS sequence"/>
</dbReference>
<feature type="modified residue" description="Phosphocysteine; by EIIA" evidence="7">
    <location>
        <position position="7"/>
    </location>
</feature>
<keyword evidence="4" id="KW-0808">Transferase</keyword>
<protein>
    <recommendedName>
        <fullName evidence="8">PTS EIIB type-3 domain-containing protein</fullName>
    </recommendedName>
</protein>
<dbReference type="GO" id="GO:0008982">
    <property type="term" value="F:protein-N(PI)-phosphohistidine-sugar phosphotransferase activity"/>
    <property type="evidence" value="ECO:0007669"/>
    <property type="project" value="InterPro"/>
</dbReference>
<evidence type="ECO:0000256" key="7">
    <source>
        <dbReference type="PROSITE-ProRule" id="PRU00423"/>
    </source>
</evidence>